<proteinExistence type="predicted"/>
<evidence type="ECO:0000313" key="2">
    <source>
        <dbReference type="EMBL" id="THU93741.1"/>
    </source>
</evidence>
<evidence type="ECO:0000313" key="3">
    <source>
        <dbReference type="Proteomes" id="UP000297245"/>
    </source>
</evidence>
<reference evidence="2 3" key="1">
    <citation type="journal article" date="2019" name="Nat. Ecol. Evol.">
        <title>Megaphylogeny resolves global patterns of mushroom evolution.</title>
        <authorList>
            <person name="Varga T."/>
            <person name="Krizsan K."/>
            <person name="Foldi C."/>
            <person name="Dima B."/>
            <person name="Sanchez-Garcia M."/>
            <person name="Sanchez-Ramirez S."/>
            <person name="Szollosi G.J."/>
            <person name="Szarkandi J.G."/>
            <person name="Papp V."/>
            <person name="Albert L."/>
            <person name="Andreopoulos W."/>
            <person name="Angelini C."/>
            <person name="Antonin V."/>
            <person name="Barry K.W."/>
            <person name="Bougher N.L."/>
            <person name="Buchanan P."/>
            <person name="Buyck B."/>
            <person name="Bense V."/>
            <person name="Catcheside P."/>
            <person name="Chovatia M."/>
            <person name="Cooper J."/>
            <person name="Damon W."/>
            <person name="Desjardin D."/>
            <person name="Finy P."/>
            <person name="Geml J."/>
            <person name="Haridas S."/>
            <person name="Hughes K."/>
            <person name="Justo A."/>
            <person name="Karasinski D."/>
            <person name="Kautmanova I."/>
            <person name="Kiss B."/>
            <person name="Kocsube S."/>
            <person name="Kotiranta H."/>
            <person name="LaButti K.M."/>
            <person name="Lechner B.E."/>
            <person name="Liimatainen K."/>
            <person name="Lipzen A."/>
            <person name="Lukacs Z."/>
            <person name="Mihaltcheva S."/>
            <person name="Morgado L.N."/>
            <person name="Niskanen T."/>
            <person name="Noordeloos M.E."/>
            <person name="Ohm R.A."/>
            <person name="Ortiz-Santana B."/>
            <person name="Ovrebo C."/>
            <person name="Racz N."/>
            <person name="Riley R."/>
            <person name="Savchenko A."/>
            <person name="Shiryaev A."/>
            <person name="Soop K."/>
            <person name="Spirin V."/>
            <person name="Szebenyi C."/>
            <person name="Tomsovsky M."/>
            <person name="Tulloss R.E."/>
            <person name="Uehling J."/>
            <person name="Grigoriev I.V."/>
            <person name="Vagvolgyi C."/>
            <person name="Papp T."/>
            <person name="Martin F.M."/>
            <person name="Miettinen O."/>
            <person name="Hibbett D.S."/>
            <person name="Nagy L.G."/>
        </authorList>
    </citation>
    <scope>NUCLEOTIDE SEQUENCE [LARGE SCALE GENOMIC DNA]</scope>
    <source>
        <strain evidence="2 3">CBS 962.96</strain>
    </source>
</reference>
<feature type="compositionally biased region" description="Polar residues" evidence="1">
    <location>
        <begin position="178"/>
        <end position="187"/>
    </location>
</feature>
<sequence length="245" mass="27410">MKKEGKEVDERAGRDRLLAGVCVVSAELWSEYRVGDDTVNLMTSCGEFLDVGDLGVRLDPGDRPRYWRTGEEAGFVGECFADGLSFPSILSNSNPNPIVSRHIVIIRPNKVPRQPQRLALSRLHHFSKTHLALRSLCSISRRRRYYYKLSEQQPKYQVVGHNFRCLSLRSPNLGLLSPGSQTTSSMKQRLHHHHHHHQNVNMGTHFGQPSPLGLNPFVQHTGTGASVPMPSNKRSAAMASLDEDA</sequence>
<feature type="compositionally biased region" description="Basic residues" evidence="1">
    <location>
        <begin position="188"/>
        <end position="198"/>
    </location>
</feature>
<dbReference type="Proteomes" id="UP000297245">
    <property type="component" value="Unassembled WGS sequence"/>
</dbReference>
<accession>A0A4S8LWG9</accession>
<keyword evidence="3" id="KW-1185">Reference proteome</keyword>
<feature type="region of interest" description="Disordered" evidence="1">
    <location>
        <begin position="176"/>
        <end position="245"/>
    </location>
</feature>
<dbReference type="AlphaFoldDB" id="A0A4S8LWG9"/>
<name>A0A4S8LWG9_DENBC</name>
<protein>
    <submittedName>
        <fullName evidence="2">Uncharacterized protein</fullName>
    </submittedName>
</protein>
<evidence type="ECO:0000256" key="1">
    <source>
        <dbReference type="SAM" id="MobiDB-lite"/>
    </source>
</evidence>
<dbReference type="EMBL" id="ML179240">
    <property type="protein sequence ID" value="THU93741.1"/>
    <property type="molecule type" value="Genomic_DNA"/>
</dbReference>
<organism evidence="2 3">
    <name type="scientific">Dendrothele bispora (strain CBS 962.96)</name>
    <dbReference type="NCBI Taxonomy" id="1314807"/>
    <lineage>
        <taxon>Eukaryota</taxon>
        <taxon>Fungi</taxon>
        <taxon>Dikarya</taxon>
        <taxon>Basidiomycota</taxon>
        <taxon>Agaricomycotina</taxon>
        <taxon>Agaricomycetes</taxon>
        <taxon>Agaricomycetidae</taxon>
        <taxon>Agaricales</taxon>
        <taxon>Agaricales incertae sedis</taxon>
        <taxon>Dendrothele</taxon>
    </lineage>
</organism>
<gene>
    <name evidence="2" type="ORF">K435DRAFT_861192</name>
</gene>